<name>A0AAX6DWJ5_IRIPA</name>
<feature type="region of interest" description="Disordered" evidence="1">
    <location>
        <begin position="44"/>
        <end position="66"/>
    </location>
</feature>
<gene>
    <name evidence="2" type="ORF">M6B38_222050</name>
</gene>
<accession>A0AAX6DWJ5</accession>
<feature type="compositionally biased region" description="Polar residues" evidence="1">
    <location>
        <begin position="55"/>
        <end position="66"/>
    </location>
</feature>
<dbReference type="Proteomes" id="UP001140949">
    <property type="component" value="Unassembled WGS sequence"/>
</dbReference>
<sequence length="66" mass="7604">MSSWDDWNEKERKNPPAREDTESGDTWAGWDDVKMMVTTITLTTRQMQTTRSGKSDSSSWTEGGFR</sequence>
<feature type="compositionally biased region" description="Basic and acidic residues" evidence="1">
    <location>
        <begin position="7"/>
        <end position="21"/>
    </location>
</feature>
<proteinExistence type="predicted"/>
<reference evidence="2" key="2">
    <citation type="submission" date="2023-04" db="EMBL/GenBank/DDBJ databases">
        <authorList>
            <person name="Bruccoleri R.E."/>
            <person name="Oakeley E.J."/>
            <person name="Faust A.-M."/>
            <person name="Dessus-Babus S."/>
            <person name="Altorfer M."/>
            <person name="Burckhardt D."/>
            <person name="Oertli M."/>
            <person name="Naumann U."/>
            <person name="Petersen F."/>
            <person name="Wong J."/>
        </authorList>
    </citation>
    <scope>NUCLEOTIDE SEQUENCE</scope>
    <source>
        <strain evidence="2">GSM-AAB239-AS_SAM_17_03QT</strain>
        <tissue evidence="2">Leaf</tissue>
    </source>
</reference>
<feature type="region of interest" description="Disordered" evidence="1">
    <location>
        <begin position="1"/>
        <end position="30"/>
    </location>
</feature>
<protein>
    <submittedName>
        <fullName evidence="2">ADP-ribosylation factor GTPase-activating protein AGD6</fullName>
    </submittedName>
</protein>
<evidence type="ECO:0000313" key="3">
    <source>
        <dbReference type="Proteomes" id="UP001140949"/>
    </source>
</evidence>
<evidence type="ECO:0000313" key="2">
    <source>
        <dbReference type="EMBL" id="KAJ6796126.1"/>
    </source>
</evidence>
<reference evidence="2" key="1">
    <citation type="journal article" date="2023" name="GigaByte">
        <title>Genome assembly of the bearded iris, Iris pallida Lam.</title>
        <authorList>
            <person name="Bruccoleri R.E."/>
            <person name="Oakeley E.J."/>
            <person name="Faust A.M.E."/>
            <person name="Altorfer M."/>
            <person name="Dessus-Babus S."/>
            <person name="Burckhardt D."/>
            <person name="Oertli M."/>
            <person name="Naumann U."/>
            <person name="Petersen F."/>
            <person name="Wong J."/>
        </authorList>
    </citation>
    <scope>NUCLEOTIDE SEQUENCE</scope>
    <source>
        <strain evidence="2">GSM-AAB239-AS_SAM_17_03QT</strain>
    </source>
</reference>
<organism evidence="2 3">
    <name type="scientific">Iris pallida</name>
    <name type="common">Sweet iris</name>
    <dbReference type="NCBI Taxonomy" id="29817"/>
    <lineage>
        <taxon>Eukaryota</taxon>
        <taxon>Viridiplantae</taxon>
        <taxon>Streptophyta</taxon>
        <taxon>Embryophyta</taxon>
        <taxon>Tracheophyta</taxon>
        <taxon>Spermatophyta</taxon>
        <taxon>Magnoliopsida</taxon>
        <taxon>Liliopsida</taxon>
        <taxon>Asparagales</taxon>
        <taxon>Iridaceae</taxon>
        <taxon>Iridoideae</taxon>
        <taxon>Irideae</taxon>
        <taxon>Iris</taxon>
    </lineage>
</organism>
<dbReference type="EMBL" id="JANAVB010041419">
    <property type="protein sequence ID" value="KAJ6796126.1"/>
    <property type="molecule type" value="Genomic_DNA"/>
</dbReference>
<evidence type="ECO:0000256" key="1">
    <source>
        <dbReference type="SAM" id="MobiDB-lite"/>
    </source>
</evidence>
<keyword evidence="3" id="KW-1185">Reference proteome</keyword>
<dbReference type="AlphaFoldDB" id="A0AAX6DWJ5"/>
<comment type="caution">
    <text evidence="2">The sequence shown here is derived from an EMBL/GenBank/DDBJ whole genome shotgun (WGS) entry which is preliminary data.</text>
</comment>